<evidence type="ECO:0000259" key="6">
    <source>
        <dbReference type="PROSITE" id="PS50072"/>
    </source>
</evidence>
<name>A0A120I111_9MICO</name>
<dbReference type="InterPro" id="IPR044665">
    <property type="entry name" value="E_coli_cyclophilin_A-like"/>
</dbReference>
<accession>A0A120I111</accession>
<keyword evidence="3 7" id="KW-0413">Isomerase</keyword>
<proteinExistence type="predicted"/>
<dbReference type="GO" id="GO:0003755">
    <property type="term" value="F:peptidyl-prolyl cis-trans isomerase activity"/>
    <property type="evidence" value="ECO:0007669"/>
    <property type="project" value="UniProtKB-KW"/>
</dbReference>
<evidence type="ECO:0000256" key="1">
    <source>
        <dbReference type="ARBA" id="ARBA00013194"/>
    </source>
</evidence>
<dbReference type="Pfam" id="PF00160">
    <property type="entry name" value="Pro_isomerase"/>
    <property type="match status" value="1"/>
</dbReference>
<evidence type="ECO:0000256" key="5">
    <source>
        <dbReference type="SAM" id="Phobius"/>
    </source>
</evidence>
<feature type="compositionally biased region" description="Low complexity" evidence="4">
    <location>
        <begin position="66"/>
        <end position="87"/>
    </location>
</feature>
<protein>
    <recommendedName>
        <fullName evidence="1">peptidylprolyl isomerase</fullName>
        <ecNumber evidence="1">5.2.1.8</ecNumber>
    </recommendedName>
</protein>
<feature type="domain" description="PPIase cyclophilin-type" evidence="6">
    <location>
        <begin position="113"/>
        <end position="264"/>
    </location>
</feature>
<evidence type="ECO:0000256" key="2">
    <source>
        <dbReference type="ARBA" id="ARBA00023110"/>
    </source>
</evidence>
<evidence type="ECO:0000256" key="4">
    <source>
        <dbReference type="SAM" id="MobiDB-lite"/>
    </source>
</evidence>
<gene>
    <name evidence="7" type="ORF">AWU67_05145</name>
</gene>
<dbReference type="AlphaFoldDB" id="A0A120I111"/>
<dbReference type="CDD" id="cd00317">
    <property type="entry name" value="cyclophilin"/>
    <property type="match status" value="1"/>
</dbReference>
<keyword evidence="5" id="KW-1133">Transmembrane helix</keyword>
<dbReference type="Proteomes" id="UP000058305">
    <property type="component" value="Chromosome"/>
</dbReference>
<reference evidence="7 8" key="1">
    <citation type="journal article" date="2016" name="J. Biotechnol.">
        <title>First complete genome sequence of a species in the genus Microterricola, an extremophilic cold active enzyme producing bacterial strain ERGS5:02 isolated from Sikkim Himalaya.</title>
        <authorList>
            <person name="Himanshu"/>
            <person name="Swarnkar M.K."/>
            <person name="Singh D."/>
            <person name="Kumar R."/>
        </authorList>
    </citation>
    <scope>NUCLEOTIDE SEQUENCE [LARGE SCALE GENOMIC DNA]</scope>
    <source>
        <strain evidence="7 8">ERGS5:02</strain>
    </source>
</reference>
<feature type="region of interest" description="Disordered" evidence="4">
    <location>
        <begin position="64"/>
        <end position="97"/>
    </location>
</feature>
<keyword evidence="5" id="KW-0812">Transmembrane</keyword>
<evidence type="ECO:0000256" key="3">
    <source>
        <dbReference type="ARBA" id="ARBA00023235"/>
    </source>
</evidence>
<dbReference type="PROSITE" id="PS50072">
    <property type="entry name" value="CSA_PPIASE_2"/>
    <property type="match status" value="1"/>
</dbReference>
<dbReference type="OrthoDB" id="5507614at2"/>
<evidence type="ECO:0000313" key="7">
    <source>
        <dbReference type="EMBL" id="AMB58338.1"/>
    </source>
</evidence>
<feature type="transmembrane region" description="Helical" evidence="5">
    <location>
        <begin position="37"/>
        <end position="58"/>
    </location>
</feature>
<dbReference type="Gene3D" id="2.40.100.10">
    <property type="entry name" value="Cyclophilin-like"/>
    <property type="match status" value="1"/>
</dbReference>
<organism evidence="7 8">
    <name type="scientific">Microterricola viridarii</name>
    <dbReference type="NCBI Taxonomy" id="412690"/>
    <lineage>
        <taxon>Bacteria</taxon>
        <taxon>Bacillati</taxon>
        <taxon>Actinomycetota</taxon>
        <taxon>Actinomycetes</taxon>
        <taxon>Micrococcales</taxon>
        <taxon>Microbacteriaceae</taxon>
        <taxon>Microterricola</taxon>
    </lineage>
</organism>
<dbReference type="InterPro" id="IPR002130">
    <property type="entry name" value="Cyclophilin-type_PPIase_dom"/>
</dbReference>
<keyword evidence="2" id="KW-0697">Rotamase</keyword>
<dbReference type="EMBL" id="CP014145">
    <property type="protein sequence ID" value="AMB58338.1"/>
    <property type="molecule type" value="Genomic_DNA"/>
</dbReference>
<reference evidence="8" key="2">
    <citation type="submission" date="2016-01" db="EMBL/GenBank/DDBJ databases">
        <title>First complete genome sequence of a species in the genus Microterricola, an extremophilic cold active enzyme producing strain ERGS5:02 isolated from Sikkim Himalaya.</title>
        <authorList>
            <person name="Kumar R."/>
            <person name="Singh D."/>
            <person name="Swarnkar M.K."/>
        </authorList>
    </citation>
    <scope>NUCLEOTIDE SEQUENCE [LARGE SCALE GENOMIC DNA]</scope>
    <source>
        <strain evidence="8">ERGS5:02</strain>
    </source>
</reference>
<dbReference type="PANTHER" id="PTHR43246">
    <property type="entry name" value="PEPTIDYL-PROLYL CIS-TRANS ISOMERASE CYP38, CHLOROPLASTIC"/>
    <property type="match status" value="1"/>
</dbReference>
<keyword evidence="8" id="KW-1185">Reference proteome</keyword>
<dbReference type="RefSeq" id="WP_067227032.1">
    <property type="nucleotide sequence ID" value="NZ_CP014145.1"/>
</dbReference>
<evidence type="ECO:0000313" key="8">
    <source>
        <dbReference type="Proteomes" id="UP000058305"/>
    </source>
</evidence>
<dbReference type="KEGG" id="mvd:AWU67_05145"/>
<dbReference type="EC" id="5.2.1.8" evidence="1"/>
<dbReference type="SUPFAM" id="SSF50891">
    <property type="entry name" value="Cyclophilin-like"/>
    <property type="match status" value="1"/>
</dbReference>
<keyword evidence="5" id="KW-0472">Membrane</keyword>
<dbReference type="InterPro" id="IPR029000">
    <property type="entry name" value="Cyclophilin-like_dom_sf"/>
</dbReference>
<sequence length="265" mass="27259">MASNPKQQREARARLRAYQARQTVHERRTARRVRDNWLAAIGLVVVLVLAVGAQLLFFNGGPGTPEPSATSSETPTPTPSASAAAGENIGDVPPASLAEGRTWTGTLTLNDVKLGVELDGAKAPQGVASTISLAGSGFYDGVSCHRLTDGGFYVLQCGDPSGNGTGGPGYSYGPIENAPADDVYPEGTIAMARSTNNGYSMGSQFFIVYGDTTIGSDSAGGYTVLGRVTSGLDELKKQITDAGVQGGKSDGAPAVPTTITGFTLQ</sequence>